<accession>A0A2I6SWE3</accession>
<proteinExistence type="predicted"/>
<evidence type="ECO:0000313" key="1">
    <source>
        <dbReference type="EMBL" id="AUO31854.1"/>
    </source>
</evidence>
<geneLocation type="plasmid" evidence="1">
    <name>pCS1-5</name>
</geneLocation>
<reference evidence="1" key="1">
    <citation type="submission" date="2017-10" db="EMBL/GenBank/DDBJ databases">
        <title>Conjugative transfer of the toxin plasmid of Clostridium sordellii.</title>
        <authorList>
            <person name="Vidor C.J."/>
            <person name="Awad M."/>
            <person name="Lyras D."/>
        </authorList>
    </citation>
    <scope>NUCLEOTIDE SEQUENCE</scope>
    <source>
        <strain evidence="1">S0804018</strain>
        <plasmid evidence="1">pCS1-5</plasmid>
    </source>
</reference>
<protein>
    <submittedName>
        <fullName evidence="1">Uncharacterized protein</fullName>
    </submittedName>
</protein>
<dbReference type="EMBL" id="MG205643">
    <property type="protein sequence ID" value="AUO31854.1"/>
    <property type="molecule type" value="Genomic_DNA"/>
</dbReference>
<sequence length="70" mass="7933">MSNIITSLIGKQCKIKTDEGTLFSSSGEVHFLVLDADDEWIKLSYIDKKQGEKIKVIRINSIYSIELISE</sequence>
<organism evidence="1">
    <name type="scientific">Paraclostridium sordellii</name>
    <name type="common">Clostridium sordellii</name>
    <dbReference type="NCBI Taxonomy" id="1505"/>
    <lineage>
        <taxon>Bacteria</taxon>
        <taxon>Bacillati</taxon>
        <taxon>Bacillota</taxon>
        <taxon>Clostridia</taxon>
        <taxon>Peptostreptococcales</taxon>
        <taxon>Peptostreptococcaceae</taxon>
        <taxon>Paraclostridium</taxon>
    </lineage>
</organism>
<dbReference type="RefSeq" id="WP_172692230.1">
    <property type="nucleotide sequence ID" value="NZ_MG205643.1"/>
</dbReference>
<keyword evidence="1" id="KW-0614">Plasmid</keyword>
<dbReference type="AlphaFoldDB" id="A0A2I6SWE3"/>
<name>A0A2I6SWE3_PARSO</name>